<dbReference type="GO" id="GO:0030163">
    <property type="term" value="P:protein catabolic process"/>
    <property type="evidence" value="ECO:0007669"/>
    <property type="project" value="InterPro"/>
</dbReference>
<feature type="domain" description="Lon proteolytic" evidence="5">
    <location>
        <begin position="581"/>
        <end position="776"/>
    </location>
</feature>
<dbReference type="Proteomes" id="UP000461162">
    <property type="component" value="Unassembled WGS sequence"/>
</dbReference>
<dbReference type="InterPro" id="IPR027065">
    <property type="entry name" value="Lon_Prtase"/>
</dbReference>
<feature type="region of interest" description="Disordered" evidence="4">
    <location>
        <begin position="810"/>
        <end position="835"/>
    </location>
</feature>
<feature type="active site" evidence="2">
    <location>
        <position position="671"/>
    </location>
</feature>
<dbReference type="InterPro" id="IPR027417">
    <property type="entry name" value="P-loop_NTPase"/>
</dbReference>
<protein>
    <recommendedName>
        <fullName evidence="2">endopeptidase La</fullName>
        <ecNumber evidence="2">3.4.21.53</ecNumber>
    </recommendedName>
</protein>
<dbReference type="Pfam" id="PF05362">
    <property type="entry name" value="Lon_C"/>
    <property type="match status" value="1"/>
</dbReference>
<accession>A0A7K1KQS4</accession>
<dbReference type="Pfam" id="PF20436">
    <property type="entry name" value="LonB_AAA-LID"/>
    <property type="match status" value="1"/>
</dbReference>
<dbReference type="Pfam" id="PF13654">
    <property type="entry name" value="AAA_32"/>
    <property type="match status" value="1"/>
</dbReference>
<feature type="compositionally biased region" description="Basic residues" evidence="4">
    <location>
        <begin position="825"/>
        <end position="835"/>
    </location>
</feature>
<dbReference type="Gene3D" id="3.40.50.300">
    <property type="entry name" value="P-loop containing nucleotide triphosphate hydrolases"/>
    <property type="match status" value="2"/>
</dbReference>
<dbReference type="AlphaFoldDB" id="A0A7K1KQS4"/>
<keyword evidence="1 2" id="KW-0645">Protease</keyword>
<reference evidence="6 7" key="1">
    <citation type="submission" date="2019-11" db="EMBL/GenBank/DDBJ databases">
        <title>Pseudodesulfovibrio alkaliphilus, sp. nov., an alkaliphilic sulfate-reducing bacteria from mud volcano of Taman peninsula, Russia.</title>
        <authorList>
            <person name="Frolova A."/>
            <person name="Merkel A.Y."/>
            <person name="Slobodkin A.I."/>
        </authorList>
    </citation>
    <scope>NUCLEOTIDE SEQUENCE [LARGE SCALE GENOMIC DNA]</scope>
    <source>
        <strain evidence="6 7">F-1</strain>
    </source>
</reference>
<comment type="catalytic activity">
    <reaction evidence="2">
        <text>Hydrolysis of proteins in presence of ATP.</text>
        <dbReference type="EC" id="3.4.21.53"/>
    </reaction>
</comment>
<evidence type="ECO:0000313" key="7">
    <source>
        <dbReference type="Proteomes" id="UP000461162"/>
    </source>
</evidence>
<dbReference type="GO" id="GO:0004176">
    <property type="term" value="F:ATP-dependent peptidase activity"/>
    <property type="evidence" value="ECO:0007669"/>
    <property type="project" value="UniProtKB-UniRule"/>
</dbReference>
<dbReference type="InterPro" id="IPR020568">
    <property type="entry name" value="Ribosomal_Su5_D2-typ_SF"/>
</dbReference>
<keyword evidence="3" id="KW-0175">Coiled coil</keyword>
<keyword evidence="2" id="KW-0720">Serine protease</keyword>
<proteinExistence type="inferred from homology"/>
<dbReference type="InterPro" id="IPR046844">
    <property type="entry name" value="Lon-like_helical"/>
</dbReference>
<dbReference type="Pfam" id="PF20437">
    <property type="entry name" value="LonC_helical"/>
    <property type="match status" value="1"/>
</dbReference>
<dbReference type="InterPro" id="IPR008269">
    <property type="entry name" value="Lon_proteolytic"/>
</dbReference>
<dbReference type="Gene3D" id="3.30.230.10">
    <property type="match status" value="1"/>
</dbReference>
<keyword evidence="7" id="KW-1185">Reference proteome</keyword>
<dbReference type="RefSeq" id="WP_155935164.1">
    <property type="nucleotide sequence ID" value="NZ_WODC01000008.1"/>
</dbReference>
<dbReference type="GO" id="GO:0005524">
    <property type="term" value="F:ATP binding"/>
    <property type="evidence" value="ECO:0007669"/>
    <property type="project" value="InterPro"/>
</dbReference>
<dbReference type="PRINTS" id="PR00830">
    <property type="entry name" value="ENDOLAPTASE"/>
</dbReference>
<dbReference type="InterPro" id="IPR041699">
    <property type="entry name" value="AAA_32"/>
</dbReference>
<keyword evidence="2" id="KW-0378">Hydrolase</keyword>
<feature type="active site" evidence="2">
    <location>
        <position position="714"/>
    </location>
</feature>
<dbReference type="PANTHER" id="PTHR10046">
    <property type="entry name" value="ATP DEPENDENT LON PROTEASE FAMILY MEMBER"/>
    <property type="match status" value="1"/>
</dbReference>
<comment type="similarity">
    <text evidence="2">Belongs to the peptidase S16 family.</text>
</comment>
<feature type="coiled-coil region" evidence="3">
    <location>
        <begin position="215"/>
        <end position="249"/>
    </location>
</feature>
<evidence type="ECO:0000256" key="4">
    <source>
        <dbReference type="SAM" id="MobiDB-lite"/>
    </source>
</evidence>
<name>A0A7K1KQS4_9BACT</name>
<dbReference type="GO" id="GO:0004252">
    <property type="term" value="F:serine-type endopeptidase activity"/>
    <property type="evidence" value="ECO:0007669"/>
    <property type="project" value="UniProtKB-UniRule"/>
</dbReference>
<dbReference type="GO" id="GO:0006508">
    <property type="term" value="P:proteolysis"/>
    <property type="evidence" value="ECO:0007669"/>
    <property type="project" value="UniProtKB-KW"/>
</dbReference>
<evidence type="ECO:0000259" key="5">
    <source>
        <dbReference type="PROSITE" id="PS51786"/>
    </source>
</evidence>
<dbReference type="EMBL" id="WODC01000008">
    <property type="protein sequence ID" value="MUM78445.1"/>
    <property type="molecule type" value="Genomic_DNA"/>
</dbReference>
<evidence type="ECO:0000256" key="1">
    <source>
        <dbReference type="ARBA" id="ARBA00022670"/>
    </source>
</evidence>
<dbReference type="PROSITE" id="PS51786">
    <property type="entry name" value="LON_PROTEOLYTIC"/>
    <property type="match status" value="1"/>
</dbReference>
<dbReference type="InterPro" id="IPR046843">
    <property type="entry name" value="LonB_AAA-LID"/>
</dbReference>
<dbReference type="Gene3D" id="1.10.8.60">
    <property type="match status" value="1"/>
</dbReference>
<dbReference type="EC" id="3.4.21.53" evidence="2"/>
<comment type="caution">
    <text evidence="6">The sequence shown here is derived from an EMBL/GenBank/DDBJ whole genome shotgun (WGS) entry which is preliminary data.</text>
</comment>
<organism evidence="6 7">
    <name type="scientific">Pseudodesulfovibrio alkaliphilus</name>
    <dbReference type="NCBI Taxonomy" id="2661613"/>
    <lineage>
        <taxon>Bacteria</taxon>
        <taxon>Pseudomonadati</taxon>
        <taxon>Thermodesulfobacteriota</taxon>
        <taxon>Desulfovibrionia</taxon>
        <taxon>Desulfovibrionales</taxon>
        <taxon>Desulfovibrionaceae</taxon>
    </lineage>
</organism>
<sequence length="835" mass="93327">MPSKKPSHEVSADKLKWTLDPGTMPFATTDDLEPQTEIIGQKRGVEAFRFGMGMLKKGYNIFVTGQPGTGRLSTVKKLLAEMADKNHVPCDLCYVNNFKHPEAPILLRFTSGEGSEFKRDMQEFLDTVKREAPQLFESEEYIARKNQIAEAHEKKVMSFYKAIEEQVKDTGLVVVRMQMGPIQRPDVVPLVDGEPKRMIELEEMVDNKRFPREEFERLRSKRLELKEQIDQIVLELKELQKEVGKKHEEVDRLMFMALAQDFIKPLRERYDDPKVQAYLDSVLDHMGDELDSIKSLGSPPKQGPLPGMVFGGPPPEVVFHPYQVNLLVDNADKQGPPVIVESYPTYRNLFGSIERVMDRNGGWHTDYTKIKAGSFVKANGGYLVINLMDAIFEPGVWQTLKRSLKTEQIEIETFDPYYFISATGLKPEPIDMRVKVVVLGSPYLYAVLKRYDEDVAKIFKVWADYESSMNRDQDTVMQVSRFVRGEVDRSGLRPFEASGVAAVLEEAVRWAGRQEKISTSFPAMADLLSEADHFASRDEAAVVGAAHVKAAVDARVYRSNQIEERIQEMIDRGSLFVDTDGEVVGQVNGLAVYTMGDYMFGKPSRITTVTSLGKEGIINIEREADMSGPTHNKGMLILAGYLRSRFAQDKPLSLAASIAFEQSYGGIDGDSASSTELYALLSSLSGKPIRQYIAVTGSVNQYGEIQPIGGVNHKIEGFHLCCKHAGFTGRQGVMIPQANVKDLMLRDEVIQSVKDGKFHIWSVRTIDEGIEILTGVKAGERGKNGYPKGTVNRLVDDRLRELADALAAFGKKGDDGTAGNVTKIKSARRSPSKKK</sequence>
<dbReference type="InterPro" id="IPR014721">
    <property type="entry name" value="Ribsml_uS5_D2-typ_fold_subgr"/>
</dbReference>
<evidence type="ECO:0000256" key="3">
    <source>
        <dbReference type="SAM" id="Coils"/>
    </source>
</evidence>
<evidence type="ECO:0000256" key="2">
    <source>
        <dbReference type="PROSITE-ProRule" id="PRU01122"/>
    </source>
</evidence>
<evidence type="ECO:0000313" key="6">
    <source>
        <dbReference type="EMBL" id="MUM78445.1"/>
    </source>
</evidence>
<gene>
    <name evidence="6" type="ORF">GKC30_12440</name>
</gene>
<dbReference type="SUPFAM" id="SSF54211">
    <property type="entry name" value="Ribosomal protein S5 domain 2-like"/>
    <property type="match status" value="1"/>
</dbReference>